<keyword evidence="1" id="KW-0732">Signal</keyword>
<dbReference type="EMBL" id="PQFZ01000003">
    <property type="protein sequence ID" value="POR54324.1"/>
    <property type="molecule type" value="Genomic_DNA"/>
</dbReference>
<dbReference type="Gene3D" id="2.40.128.130">
    <property type="entry name" value="Autotransporter beta-domain"/>
    <property type="match status" value="1"/>
</dbReference>
<dbReference type="Proteomes" id="UP000236919">
    <property type="component" value="Unassembled WGS sequence"/>
</dbReference>
<dbReference type="SUPFAM" id="SSF51126">
    <property type="entry name" value="Pectin lyase-like"/>
    <property type="match status" value="1"/>
</dbReference>
<feature type="chain" id="PRO_5015577361" evidence="1">
    <location>
        <begin position="45"/>
        <end position="1092"/>
    </location>
</feature>
<evidence type="ECO:0000313" key="4">
    <source>
        <dbReference type="Proteomes" id="UP000236919"/>
    </source>
</evidence>
<dbReference type="SMART" id="SM00869">
    <property type="entry name" value="Autotransporter"/>
    <property type="match status" value="1"/>
</dbReference>
<dbReference type="AlphaFoldDB" id="A0A2S4MHT8"/>
<dbReference type="OrthoDB" id="8146511at2"/>
<organism evidence="3 4">
    <name type="scientific">Bosea psychrotolerans</name>
    <dbReference type="NCBI Taxonomy" id="1871628"/>
    <lineage>
        <taxon>Bacteria</taxon>
        <taxon>Pseudomonadati</taxon>
        <taxon>Pseudomonadota</taxon>
        <taxon>Alphaproteobacteria</taxon>
        <taxon>Hyphomicrobiales</taxon>
        <taxon>Boseaceae</taxon>
        <taxon>Bosea</taxon>
    </lineage>
</organism>
<feature type="signal peptide" evidence="1">
    <location>
        <begin position="1"/>
        <end position="44"/>
    </location>
</feature>
<dbReference type="SUPFAM" id="SSF103515">
    <property type="entry name" value="Autotransporter"/>
    <property type="match status" value="1"/>
</dbReference>
<comment type="caution">
    <text evidence="3">The sequence shown here is derived from an EMBL/GenBank/DDBJ whole genome shotgun (WGS) entry which is preliminary data.</text>
</comment>
<keyword evidence="4" id="KW-1185">Reference proteome</keyword>
<dbReference type="Pfam" id="PF03797">
    <property type="entry name" value="Autotransporter"/>
    <property type="match status" value="1"/>
</dbReference>
<evidence type="ECO:0000256" key="1">
    <source>
        <dbReference type="SAM" id="SignalP"/>
    </source>
</evidence>
<name>A0A2S4MHT8_9HYPH</name>
<gene>
    <name evidence="3" type="ORF">CYD53_103428</name>
</gene>
<evidence type="ECO:0000259" key="2">
    <source>
        <dbReference type="PROSITE" id="PS51208"/>
    </source>
</evidence>
<dbReference type="RefSeq" id="WP_146055846.1">
    <property type="nucleotide sequence ID" value="NZ_PQFZ01000003.1"/>
</dbReference>
<dbReference type="InterPro" id="IPR011050">
    <property type="entry name" value="Pectin_lyase_fold/virulence"/>
</dbReference>
<feature type="domain" description="Autotransporter" evidence="2">
    <location>
        <begin position="809"/>
        <end position="1092"/>
    </location>
</feature>
<evidence type="ECO:0000313" key="3">
    <source>
        <dbReference type="EMBL" id="POR54324.1"/>
    </source>
</evidence>
<sequence length="1092" mass="107583">MSSAAMCVARDARVSLTSRRRVLLCSTALVAAALGMFEAPAAIAQTFTVTTGTTDNTAKTLNGTQTGTVEAGGTLSTSGSTVAVTWNNTASNVILTNRGTIQQTGTGRAIDSSGGTLTPRNYTFINEAGAILRSAQNDTLRINTAVTGSTILIDNAGLIQAGGTGYAGQGQALDLRAITATSGNSISIVNRTSGIIESLTDDAVRPGQATSISNSGIIRSFGANTSGGANGTADGIDAGGRTGIVVTNTSTGLISGARHGITADTDITVFNLAGGTIIGRNGSGVGSDGTGTVTNYGTITGAYAGVGNIFNSDGTASVNGDGDGVDIDLIGTVRNFGIIQGTGAGGVDSGGRTNGSEGIAMGGGLIENAYGALISGASRGILIDDGANGSAYGAITITNAGTIQGLAGSGVTIVGNFANSVSNSGLIWGTGSEPALFFNGNGNNTVVNTGTISASGTGPAIQFGDGNNSLTSSGRIAAASAAGTAVLFGNGNNSVTIQGGSITGNLTAGSGSNALTFALGQGSSFTINGNISGFATTAIQSGEVHVNGTISGSSGLSVGAGGILGGNSTLPSVIVASGGTISPGNSIGTISINGNLTLSAGSTTVMEIQGAAADRINVTGTAALAGTLRLVPLAGPYAFRTNYTLISAQGGRSGSFATVDTQGSFGPAIRTNVSYTGTDVVLSLDPNAILSVVGATPLSRNALGVAAAFDRAVAGGADPSAYFNVYNTQAGALPAALNSLSGEVHTGANTMAVQASGQFLGMMLDPFANGRDGTLVSAAEAGLGAAAFSASRSAVDLPSGKRPRPALREAPKNYRVWGAVAGGSARLDGDTVTGSARNKTSDGHVAVGVDIAILPGTIAGIAVSGGQSDATLGNGMGSATADVYQAGLYGMTRFGAFSLNASGAYSSLQVETKRAVPVLGVNSVKGSYRAEGWSGRMEAAWAAATFAGVTLSPTAAIQAQSVRTPGFTDTNGFTGAAFGVSSLGRTNSTVRSELGAKLDLDTVLAGAQVNLYAKAAWAHYYVRDAGFSAGLVGLSGASFVTEGAKPARDAALLSIGADVKLSSQMTLGARLDSELSSSTTSYAGSLRLRYAF</sequence>
<reference evidence="3 4" key="1">
    <citation type="submission" date="2018-01" db="EMBL/GenBank/DDBJ databases">
        <title>Genomic Encyclopedia of Type Strains, Phase III (KMG-III): the genomes of soil and plant-associated and newly described type strains.</title>
        <authorList>
            <person name="Whitman W."/>
        </authorList>
    </citation>
    <scope>NUCLEOTIDE SEQUENCE [LARGE SCALE GENOMIC DNA]</scope>
    <source>
        <strain evidence="3 4">1131</strain>
    </source>
</reference>
<protein>
    <submittedName>
        <fullName evidence="3">Uncharacterized protein with beta-barrel porin domain</fullName>
    </submittedName>
</protein>
<dbReference type="InterPro" id="IPR005546">
    <property type="entry name" value="Autotransporte_beta"/>
</dbReference>
<dbReference type="InterPro" id="IPR036709">
    <property type="entry name" value="Autotransporte_beta_dom_sf"/>
</dbReference>
<proteinExistence type="predicted"/>
<accession>A0A2S4MHT8</accession>
<dbReference type="PROSITE" id="PS51208">
    <property type="entry name" value="AUTOTRANSPORTER"/>
    <property type="match status" value="1"/>
</dbReference>